<sequence length="120" mass="13818">MNLLAKKLLRYGLLMQLYDDFFTYGYETCIDINYKVPKDCRIEVIAALYYINFRRWIFFNIEKDQTVSAYILGNGIDEIENAIQESGELVLSNVYRNVLIPVKENIDGGDKDGSASRTSV</sequence>
<dbReference type="Proteomes" id="UP000736583">
    <property type="component" value="Unassembled WGS sequence"/>
</dbReference>
<organism evidence="1 2">
    <name type="scientific">Clostridium simiarum</name>
    <dbReference type="NCBI Taxonomy" id="2841506"/>
    <lineage>
        <taxon>Bacteria</taxon>
        <taxon>Bacillati</taxon>
        <taxon>Bacillota</taxon>
        <taxon>Clostridia</taxon>
        <taxon>Eubacteriales</taxon>
        <taxon>Clostridiaceae</taxon>
        <taxon>Clostridium</taxon>
    </lineage>
</organism>
<protein>
    <submittedName>
        <fullName evidence="1">Uncharacterized protein</fullName>
    </submittedName>
</protein>
<reference evidence="1 2" key="1">
    <citation type="submission" date="2021-06" db="EMBL/GenBank/DDBJ databases">
        <authorList>
            <person name="Sun Q."/>
            <person name="Li D."/>
        </authorList>
    </citation>
    <scope>NUCLEOTIDE SEQUENCE [LARGE SCALE GENOMIC DNA]</scope>
    <source>
        <strain evidence="1 2">MSJ-4</strain>
    </source>
</reference>
<comment type="caution">
    <text evidence="1">The sequence shown here is derived from an EMBL/GenBank/DDBJ whole genome shotgun (WGS) entry which is preliminary data.</text>
</comment>
<proteinExistence type="predicted"/>
<gene>
    <name evidence="1" type="ORF">KQI89_07215</name>
</gene>
<accession>A0ABS6EZK1</accession>
<dbReference type="RefSeq" id="WP_216456502.1">
    <property type="nucleotide sequence ID" value="NZ_JAHLQL010000001.1"/>
</dbReference>
<name>A0ABS6EZK1_9CLOT</name>
<evidence type="ECO:0000313" key="2">
    <source>
        <dbReference type="Proteomes" id="UP000736583"/>
    </source>
</evidence>
<evidence type="ECO:0000313" key="1">
    <source>
        <dbReference type="EMBL" id="MBU5591550.1"/>
    </source>
</evidence>
<dbReference type="EMBL" id="JAHLQL010000001">
    <property type="protein sequence ID" value="MBU5591550.1"/>
    <property type="molecule type" value="Genomic_DNA"/>
</dbReference>
<keyword evidence="2" id="KW-1185">Reference proteome</keyword>